<feature type="region of interest" description="Disordered" evidence="1">
    <location>
        <begin position="106"/>
        <end position="132"/>
    </location>
</feature>
<feature type="region of interest" description="Disordered" evidence="1">
    <location>
        <begin position="1"/>
        <end position="65"/>
    </location>
</feature>
<sequence length="294" mass="31279">MTANPPQPGETPQEPGDPWSSPESAWWHETADEPDLPDAGLPVVARARDLTDHQFDRQTERPVTAGELMIIEPAVRPAAAPPPEMRVAPEVRAAPEVEERLANSPFWMSEEERAAAEPVPAGPPARRRRRPPADNPLTSLLCLIVLSMVAAFFGWVSAEPFWLAVGHGDQGYATTTRCHGSGVTQRCVGQFATEGFSVAPVTLLGVAGDGRRPGAVSPARMVGPTSTQAYTAAPGALMHLRWTLGFLLVLICGYGITEATGARRLPSRPARRGATIAGFLGPLLLLGGFLAAAY</sequence>
<proteinExistence type="predicted"/>
<keyword evidence="2" id="KW-0812">Transmembrane</keyword>
<keyword evidence="4" id="KW-1185">Reference proteome</keyword>
<dbReference type="AlphaFoldDB" id="A0A316ESE7"/>
<keyword evidence="2" id="KW-1133">Transmembrane helix</keyword>
<keyword evidence="2" id="KW-0472">Membrane</keyword>
<feature type="transmembrane region" description="Helical" evidence="2">
    <location>
        <begin position="274"/>
        <end position="293"/>
    </location>
</feature>
<reference evidence="3 4" key="1">
    <citation type="submission" date="2018-05" db="EMBL/GenBank/DDBJ databases">
        <title>Genomic Encyclopedia of Archaeal and Bacterial Type Strains, Phase II (KMG-II): from individual species to whole genera.</title>
        <authorList>
            <person name="Goeker M."/>
        </authorList>
    </citation>
    <scope>NUCLEOTIDE SEQUENCE [LARGE SCALE GENOMIC DNA]</scope>
    <source>
        <strain evidence="3 4">DSM 45184</strain>
    </source>
</reference>
<comment type="caution">
    <text evidence="3">The sequence shown here is derived from an EMBL/GenBank/DDBJ whole genome shotgun (WGS) entry which is preliminary data.</text>
</comment>
<evidence type="ECO:0000313" key="4">
    <source>
        <dbReference type="Proteomes" id="UP000245697"/>
    </source>
</evidence>
<dbReference type="RefSeq" id="WP_109601641.1">
    <property type="nucleotide sequence ID" value="NZ_BONA01000080.1"/>
</dbReference>
<dbReference type="OrthoDB" id="3386494at2"/>
<name>A0A316ESE7_9ACTN</name>
<dbReference type="Proteomes" id="UP000245697">
    <property type="component" value="Unassembled WGS sequence"/>
</dbReference>
<accession>A0A316ESE7</accession>
<dbReference type="EMBL" id="QGGR01000027">
    <property type="protein sequence ID" value="PWK34456.1"/>
    <property type="molecule type" value="Genomic_DNA"/>
</dbReference>
<gene>
    <name evidence="3" type="ORF">BC793_12789</name>
</gene>
<feature type="compositionally biased region" description="Basic and acidic residues" evidence="1">
    <location>
        <begin position="46"/>
        <end position="60"/>
    </location>
</feature>
<organism evidence="3 4">
    <name type="scientific">Actinoplanes xinjiangensis</name>
    <dbReference type="NCBI Taxonomy" id="512350"/>
    <lineage>
        <taxon>Bacteria</taxon>
        <taxon>Bacillati</taxon>
        <taxon>Actinomycetota</taxon>
        <taxon>Actinomycetes</taxon>
        <taxon>Micromonosporales</taxon>
        <taxon>Micromonosporaceae</taxon>
        <taxon>Actinoplanes</taxon>
    </lineage>
</organism>
<evidence type="ECO:0000256" key="1">
    <source>
        <dbReference type="SAM" id="MobiDB-lite"/>
    </source>
</evidence>
<protein>
    <submittedName>
        <fullName evidence="3">Uncharacterized protein</fullName>
    </submittedName>
</protein>
<evidence type="ECO:0000313" key="3">
    <source>
        <dbReference type="EMBL" id="PWK34456.1"/>
    </source>
</evidence>
<feature type="transmembrane region" description="Helical" evidence="2">
    <location>
        <begin position="242"/>
        <end position="262"/>
    </location>
</feature>
<evidence type="ECO:0000256" key="2">
    <source>
        <dbReference type="SAM" id="Phobius"/>
    </source>
</evidence>
<feature type="transmembrane region" description="Helical" evidence="2">
    <location>
        <begin position="137"/>
        <end position="156"/>
    </location>
</feature>